<dbReference type="Proteomes" id="UP001500842">
    <property type="component" value="Unassembled WGS sequence"/>
</dbReference>
<dbReference type="InterPro" id="IPR012000">
    <property type="entry name" value="Thiamin_PyroP_enz_cen_dom"/>
</dbReference>
<dbReference type="InterPro" id="IPR012001">
    <property type="entry name" value="Thiamin_PyroP_enz_TPP-bd_dom"/>
</dbReference>
<dbReference type="Gene3D" id="3.40.50.1220">
    <property type="entry name" value="TPP-binding domain"/>
    <property type="match status" value="1"/>
</dbReference>
<dbReference type="RefSeq" id="WP_141005180.1">
    <property type="nucleotide sequence ID" value="NZ_BAAAOR010000007.1"/>
</dbReference>
<proteinExistence type="inferred from homology"/>
<dbReference type="EMBL" id="BAAAOR010000007">
    <property type="protein sequence ID" value="GAA1505934.1"/>
    <property type="molecule type" value="Genomic_DNA"/>
</dbReference>
<evidence type="ECO:0000259" key="6">
    <source>
        <dbReference type="Pfam" id="PF02776"/>
    </source>
</evidence>
<evidence type="ECO:0000259" key="4">
    <source>
        <dbReference type="Pfam" id="PF00205"/>
    </source>
</evidence>
<dbReference type="InterPro" id="IPR011766">
    <property type="entry name" value="TPP_enzyme_TPP-bd"/>
</dbReference>
<comment type="caution">
    <text evidence="7">The sequence shown here is derived from an EMBL/GenBank/DDBJ whole genome shotgun (WGS) entry which is preliminary data.</text>
</comment>
<dbReference type="PANTHER" id="PTHR18968:SF167">
    <property type="entry name" value="ACETOLACTATE SYNTHASE LARGE SUBUNIT ILVB2-RELATED"/>
    <property type="match status" value="1"/>
</dbReference>
<evidence type="ECO:0000256" key="2">
    <source>
        <dbReference type="ARBA" id="ARBA00023052"/>
    </source>
</evidence>
<dbReference type="Pfam" id="PF02775">
    <property type="entry name" value="TPP_enzyme_C"/>
    <property type="match status" value="1"/>
</dbReference>
<protein>
    <submittedName>
        <fullName evidence="7">Thiamine pyrophosphate-binding protein</fullName>
    </submittedName>
</protein>
<dbReference type="Gene3D" id="3.40.50.970">
    <property type="match status" value="2"/>
</dbReference>
<evidence type="ECO:0000313" key="7">
    <source>
        <dbReference type="EMBL" id="GAA1505934.1"/>
    </source>
</evidence>
<keyword evidence="8" id="KW-1185">Reference proteome</keyword>
<dbReference type="PROSITE" id="PS00187">
    <property type="entry name" value="TPP_ENZYMES"/>
    <property type="match status" value="1"/>
</dbReference>
<feature type="domain" description="Thiamine pyrophosphate enzyme central" evidence="4">
    <location>
        <begin position="188"/>
        <end position="315"/>
    </location>
</feature>
<organism evidence="7 8">
    <name type="scientific">Nocardioides humi</name>
    <dbReference type="NCBI Taxonomy" id="449461"/>
    <lineage>
        <taxon>Bacteria</taxon>
        <taxon>Bacillati</taxon>
        <taxon>Actinomycetota</taxon>
        <taxon>Actinomycetes</taxon>
        <taxon>Propionibacteriales</taxon>
        <taxon>Nocardioidaceae</taxon>
        <taxon>Nocardioides</taxon>
    </lineage>
</organism>
<dbReference type="PANTHER" id="PTHR18968">
    <property type="entry name" value="THIAMINE PYROPHOSPHATE ENZYMES"/>
    <property type="match status" value="1"/>
</dbReference>
<accession>A0ABN1ZWI4</accession>
<evidence type="ECO:0000256" key="3">
    <source>
        <dbReference type="RuleBase" id="RU362132"/>
    </source>
</evidence>
<evidence type="ECO:0000256" key="1">
    <source>
        <dbReference type="ARBA" id="ARBA00007812"/>
    </source>
</evidence>
<reference evidence="7 8" key="1">
    <citation type="journal article" date="2019" name="Int. J. Syst. Evol. Microbiol.">
        <title>The Global Catalogue of Microorganisms (GCM) 10K type strain sequencing project: providing services to taxonomists for standard genome sequencing and annotation.</title>
        <authorList>
            <consortium name="The Broad Institute Genomics Platform"/>
            <consortium name="The Broad Institute Genome Sequencing Center for Infectious Disease"/>
            <person name="Wu L."/>
            <person name="Ma J."/>
        </authorList>
    </citation>
    <scope>NUCLEOTIDE SEQUENCE [LARGE SCALE GENOMIC DNA]</scope>
    <source>
        <strain evidence="7 8">JCM 14942</strain>
    </source>
</reference>
<name>A0ABN1ZWI4_9ACTN</name>
<dbReference type="InterPro" id="IPR000399">
    <property type="entry name" value="TPP-bd_CS"/>
</dbReference>
<sequence>MLLHEAVGRALVAHGVDTMFGLVGDGNLFVVDSYVRHAGGRYVGATHEANAVHMAHGYAVLSDRIGVATVTHGPGVTNTLTALVEARKAAVPLVLVCGDTDSLDRDGPQVIGQRDLVLPTGAGVEQVRSAQTALEDLSTALRRARTERRPVVLNLPAELVHAEVDFVDQRVELPAEARLALDDGQLDIAVGMLASAQRPLILAGRGARGAATSLSALAARIGAPVATTLGAKDLFRDDEANLGIFGTLASPAGLDAITKADCVFAFGASLNRYTTVKGSLLADKTVIHCDLDVGRLGRLAEIDAAVVGDAGDVAETVVAWLNEAEIPSSSFRATIFAEGSRDREESLLAMPVAGGGRVAEGGRVDVRTALRAIDAAVERDRTFVTDAGRYLAVAWPEVHVDHPDHFLFTVSFGAIGTGVGSAIGAALARPDHPALLVCGDGGLMLGGLAELSTVSRLGLDLVVVVCNDSAYGAEYVQLAGADLSPGLTEFSWPSFEALAGAMGFEAITVNDAEDLGTAVERIRARTGPMLVDIKLDPAAMPDVAH</sequence>
<dbReference type="Pfam" id="PF00205">
    <property type="entry name" value="TPP_enzyme_M"/>
    <property type="match status" value="1"/>
</dbReference>
<gene>
    <name evidence="7" type="ORF">GCM10009788_07060</name>
</gene>
<dbReference type="SUPFAM" id="SSF52467">
    <property type="entry name" value="DHS-like NAD/FAD-binding domain"/>
    <property type="match status" value="1"/>
</dbReference>
<dbReference type="InterPro" id="IPR029061">
    <property type="entry name" value="THDP-binding"/>
</dbReference>
<dbReference type="Pfam" id="PF02776">
    <property type="entry name" value="TPP_enzyme_N"/>
    <property type="match status" value="1"/>
</dbReference>
<keyword evidence="2 3" id="KW-0786">Thiamine pyrophosphate</keyword>
<dbReference type="InterPro" id="IPR029035">
    <property type="entry name" value="DHS-like_NAD/FAD-binding_dom"/>
</dbReference>
<dbReference type="CDD" id="cd07035">
    <property type="entry name" value="TPP_PYR_POX_like"/>
    <property type="match status" value="1"/>
</dbReference>
<evidence type="ECO:0000259" key="5">
    <source>
        <dbReference type="Pfam" id="PF02775"/>
    </source>
</evidence>
<evidence type="ECO:0000313" key="8">
    <source>
        <dbReference type="Proteomes" id="UP001500842"/>
    </source>
</evidence>
<dbReference type="InterPro" id="IPR045229">
    <property type="entry name" value="TPP_enz"/>
</dbReference>
<dbReference type="SUPFAM" id="SSF52518">
    <property type="entry name" value="Thiamin diphosphate-binding fold (THDP-binding)"/>
    <property type="match status" value="2"/>
</dbReference>
<comment type="similarity">
    <text evidence="1 3">Belongs to the TPP enzyme family.</text>
</comment>
<feature type="domain" description="Thiamine pyrophosphate enzyme TPP-binding" evidence="5">
    <location>
        <begin position="386"/>
        <end position="533"/>
    </location>
</feature>
<feature type="domain" description="Thiamine pyrophosphate enzyme N-terminal TPP-binding" evidence="6">
    <location>
        <begin position="4"/>
        <end position="106"/>
    </location>
</feature>
<dbReference type="CDD" id="cd00568">
    <property type="entry name" value="TPP_enzymes"/>
    <property type="match status" value="1"/>
</dbReference>